<reference evidence="2 3" key="1">
    <citation type="submission" date="2019-07" db="EMBL/GenBank/DDBJ databases">
        <authorList>
            <person name="Cremers G."/>
        </authorList>
    </citation>
    <scope>NUCLEOTIDE SEQUENCE [LARGE SCALE GENOMIC DNA]</scope>
</reference>
<dbReference type="Pfam" id="PF13646">
    <property type="entry name" value="HEAT_2"/>
    <property type="match status" value="1"/>
</dbReference>
<sequence length="208" mass="22942">MTRFVCRWFLPSFLIVLLSGCGTRDDRVVAKANALARTGQSAESLRLLTEYLVQYPLSIVPRRAKILLAIHAERSEEALADYAAITTSQAKDDTALLHMLALGLIRDAWQRHDGFLRARAAAALTELADLSAEWLLKRGLDHPDPTVRALVAETVGRSRNLAFQLDLERLLNDPDPFVRAEAAGQSAGLANPPANPFCDERSRTATLR</sequence>
<protein>
    <submittedName>
        <fullName evidence="2">HEAT repeat protein</fullName>
    </submittedName>
</protein>
<feature type="region of interest" description="Disordered" evidence="1">
    <location>
        <begin position="184"/>
        <end position="208"/>
    </location>
</feature>
<accession>A0A564ZN37</accession>
<name>A0A564ZN37_9BACT</name>
<organism evidence="2 3">
    <name type="scientific">Candidatus Methylomirabilis lanthanidiphila</name>
    <dbReference type="NCBI Taxonomy" id="2211376"/>
    <lineage>
        <taxon>Bacteria</taxon>
        <taxon>Candidatus Methylomirabilota</taxon>
        <taxon>Candidatus Methylomirabilia</taxon>
        <taxon>Candidatus Methylomirabilales</taxon>
        <taxon>Candidatus Methylomirabilaceae</taxon>
        <taxon>Candidatus Methylomirabilis</taxon>
    </lineage>
</organism>
<proteinExistence type="predicted"/>
<dbReference type="SUPFAM" id="SSF48371">
    <property type="entry name" value="ARM repeat"/>
    <property type="match status" value="1"/>
</dbReference>
<dbReference type="PROSITE" id="PS51257">
    <property type="entry name" value="PROKAR_LIPOPROTEIN"/>
    <property type="match status" value="1"/>
</dbReference>
<dbReference type="EMBL" id="CABIKM010000048">
    <property type="protein sequence ID" value="VUZ86277.1"/>
    <property type="molecule type" value="Genomic_DNA"/>
</dbReference>
<evidence type="ECO:0000256" key="1">
    <source>
        <dbReference type="SAM" id="MobiDB-lite"/>
    </source>
</evidence>
<gene>
    <name evidence="2" type="ORF">MELA_02677</name>
</gene>
<dbReference type="InterPro" id="IPR011989">
    <property type="entry name" value="ARM-like"/>
</dbReference>
<dbReference type="Gene3D" id="1.25.10.10">
    <property type="entry name" value="Leucine-rich Repeat Variant"/>
    <property type="match status" value="1"/>
</dbReference>
<dbReference type="Proteomes" id="UP000334340">
    <property type="component" value="Unassembled WGS sequence"/>
</dbReference>
<evidence type="ECO:0000313" key="2">
    <source>
        <dbReference type="EMBL" id="VUZ86277.1"/>
    </source>
</evidence>
<evidence type="ECO:0000313" key="3">
    <source>
        <dbReference type="Proteomes" id="UP000334340"/>
    </source>
</evidence>
<feature type="compositionally biased region" description="Basic and acidic residues" evidence="1">
    <location>
        <begin position="198"/>
        <end position="208"/>
    </location>
</feature>
<dbReference type="InterPro" id="IPR016024">
    <property type="entry name" value="ARM-type_fold"/>
</dbReference>
<dbReference type="AlphaFoldDB" id="A0A564ZN37"/>
<keyword evidence="3" id="KW-1185">Reference proteome</keyword>